<dbReference type="EMBL" id="CAKLPX010000003">
    <property type="protein sequence ID" value="CAH0992320.1"/>
    <property type="molecule type" value="Genomic_DNA"/>
</dbReference>
<dbReference type="RefSeq" id="WP_237445014.1">
    <property type="nucleotide sequence ID" value="NZ_CAKLPX010000003.1"/>
</dbReference>
<keyword evidence="1" id="KW-0472">Membrane</keyword>
<gene>
    <name evidence="2" type="ORF">SIN8267_02439</name>
</gene>
<organism evidence="2 3">
    <name type="scientific">Sinobacterium norvegicum</name>
    <dbReference type="NCBI Taxonomy" id="1641715"/>
    <lineage>
        <taxon>Bacteria</taxon>
        <taxon>Pseudomonadati</taxon>
        <taxon>Pseudomonadota</taxon>
        <taxon>Gammaproteobacteria</taxon>
        <taxon>Cellvibrionales</taxon>
        <taxon>Spongiibacteraceae</taxon>
        <taxon>Sinobacterium</taxon>
    </lineage>
</organism>
<keyword evidence="3" id="KW-1185">Reference proteome</keyword>
<protein>
    <submittedName>
        <fullName evidence="2">Uncharacterized protein</fullName>
    </submittedName>
</protein>
<reference evidence="2" key="1">
    <citation type="submission" date="2021-12" db="EMBL/GenBank/DDBJ databases">
        <authorList>
            <person name="Rodrigo-Torres L."/>
            <person name="Arahal R. D."/>
            <person name="Lucena T."/>
        </authorList>
    </citation>
    <scope>NUCLEOTIDE SEQUENCE</scope>
    <source>
        <strain evidence="2">CECT 8267</strain>
    </source>
</reference>
<proteinExistence type="predicted"/>
<evidence type="ECO:0000313" key="2">
    <source>
        <dbReference type="EMBL" id="CAH0992320.1"/>
    </source>
</evidence>
<keyword evidence="1" id="KW-1133">Transmembrane helix</keyword>
<comment type="caution">
    <text evidence="2">The sequence shown here is derived from an EMBL/GenBank/DDBJ whole genome shotgun (WGS) entry which is preliminary data.</text>
</comment>
<keyword evidence="1" id="KW-0812">Transmembrane</keyword>
<evidence type="ECO:0000313" key="3">
    <source>
        <dbReference type="Proteomes" id="UP000838100"/>
    </source>
</evidence>
<name>A0ABN8EKQ8_9GAMM</name>
<feature type="transmembrane region" description="Helical" evidence="1">
    <location>
        <begin position="36"/>
        <end position="55"/>
    </location>
</feature>
<accession>A0ABN8EKQ8</accession>
<evidence type="ECO:0000256" key="1">
    <source>
        <dbReference type="SAM" id="Phobius"/>
    </source>
</evidence>
<dbReference type="Proteomes" id="UP000838100">
    <property type="component" value="Unassembled WGS sequence"/>
</dbReference>
<sequence length="195" mass="21923">MATNIKHQVKTLVEKQQLSSEQLSRLQGSNYSPWTWQRYAAVVATLLLFPLIYLFNTLPNNPVSSEQLASMIALEVANNHISMKPLEVQTDSIQDIRQYFSQLAFSPISSGKISSQKQLLGARYCSIQGITAAQIRYQQGQADHKTTLYQVAYDEAVFQALKLRVDSSPMVIPARGLTVKLWQEQGLLMAEVYAQ</sequence>